<feature type="transmembrane region" description="Helical" evidence="1">
    <location>
        <begin position="28"/>
        <end position="52"/>
    </location>
</feature>
<protein>
    <submittedName>
        <fullName evidence="2">Uncharacterized protein</fullName>
    </submittedName>
</protein>
<sequence>MASTSRQYQPIIDTKLTKLGLKSQVNQFIKLTAIIMVMPTVIANYLVTLLTIHKKANRLRLQAQLPIPTLKQAYLLLIKANDV</sequence>
<evidence type="ECO:0000313" key="2">
    <source>
        <dbReference type="EMBL" id="ATR79765.1"/>
    </source>
</evidence>
<gene>
    <name evidence="2" type="ORF">NP7_10400</name>
</gene>
<proteinExistence type="predicted"/>
<keyword evidence="2" id="KW-0614">Plasmid</keyword>
<organism evidence="2 3">
    <name type="scientific">Faucicola osloensis</name>
    <name type="common">Moraxella osloensis</name>
    <dbReference type="NCBI Taxonomy" id="34062"/>
    <lineage>
        <taxon>Bacteria</taxon>
        <taxon>Pseudomonadati</taxon>
        <taxon>Pseudomonadota</taxon>
        <taxon>Gammaproteobacteria</taxon>
        <taxon>Moraxellales</taxon>
        <taxon>Moraxellaceae</taxon>
        <taxon>Faucicola</taxon>
    </lineage>
</organism>
<name>A0A2D2LXK4_FAUOS</name>
<keyword evidence="1" id="KW-0472">Membrane</keyword>
<dbReference type="RefSeq" id="WP_100271108.1">
    <property type="nucleotide sequence ID" value="NZ_CP024444.1"/>
</dbReference>
<keyword evidence="1" id="KW-1133">Transmembrane helix</keyword>
<evidence type="ECO:0000256" key="1">
    <source>
        <dbReference type="SAM" id="Phobius"/>
    </source>
</evidence>
<reference evidence="3" key="1">
    <citation type="submission" date="2017-10" db="EMBL/GenBank/DDBJ databases">
        <title>Complete genome sequence of Moraxella osloensis NP7 isolated from human skin.</title>
        <authorList>
            <person name="Lee K."/>
            <person name="Lim J.Y."/>
            <person name="Hwang I."/>
        </authorList>
    </citation>
    <scope>NUCLEOTIDE SEQUENCE [LARGE SCALE GENOMIC DNA]</scope>
    <source>
        <strain evidence="3">NP7</strain>
        <plasmid evidence="3">pnp7-1</plasmid>
    </source>
</reference>
<dbReference type="EMBL" id="CP024444">
    <property type="protein sequence ID" value="ATR79765.1"/>
    <property type="molecule type" value="Genomic_DNA"/>
</dbReference>
<dbReference type="AlphaFoldDB" id="A0A2D2LXK4"/>
<geneLocation type="plasmid" evidence="3">
    <name>pnp7-1</name>
</geneLocation>
<dbReference type="Proteomes" id="UP000229340">
    <property type="component" value="Plasmid pNP7-1"/>
</dbReference>
<accession>A0A2D2LXK4</accession>
<keyword evidence="1" id="KW-0812">Transmembrane</keyword>
<evidence type="ECO:0000313" key="3">
    <source>
        <dbReference type="Proteomes" id="UP000229340"/>
    </source>
</evidence>